<dbReference type="Proteomes" id="UP000240880">
    <property type="component" value="Unassembled WGS sequence"/>
</dbReference>
<evidence type="ECO:0000313" key="2">
    <source>
        <dbReference type="EMBL" id="PSN83598.1"/>
    </source>
</evidence>
<feature type="transmembrane region" description="Helical" evidence="1">
    <location>
        <begin position="103"/>
        <end position="122"/>
    </location>
</feature>
<comment type="caution">
    <text evidence="2">The sequence shown here is derived from an EMBL/GenBank/DDBJ whole genome shotgun (WGS) entry which is preliminary data.</text>
</comment>
<sequence length="242" mass="26088">MQSLRKIFYPPTIGLFLYVLFILTLLVLLPLLLIGATKLVFANLGFSFTDALLIIVLSLLGSTVNIPLFKIKTREPVLKIDYYTFFGVTYPIPTVINAQAETLVAINVGGALIPVILSLYLWYHFYVYTLRIVLAVLLVSVIVNRLAKPVKGMGIVVPAFIPPILAALFSLLLSLGKPELAFSLAYISGSLGTLIGADLLNLKKLGELSAKIVSIGGAGTFDGVFMSGLLAVVLLVIFGFTP</sequence>
<feature type="transmembrane region" description="Helical" evidence="1">
    <location>
        <begin position="154"/>
        <end position="174"/>
    </location>
</feature>
<feature type="transmembrane region" description="Helical" evidence="1">
    <location>
        <begin position="12"/>
        <end position="34"/>
    </location>
</feature>
<protein>
    <recommendedName>
        <fullName evidence="4">DUF1614 domain-containing protein</fullName>
    </recommendedName>
</protein>
<accession>A0A2R6AB74</accession>
<dbReference type="Pfam" id="PF07758">
    <property type="entry name" value="DUF1614"/>
    <property type="match status" value="1"/>
</dbReference>
<dbReference type="InterPro" id="IPR011672">
    <property type="entry name" value="DUF1614"/>
</dbReference>
<dbReference type="EMBL" id="NEXC01000019">
    <property type="protein sequence ID" value="PSN83598.1"/>
    <property type="molecule type" value="Genomic_DNA"/>
</dbReference>
<keyword evidence="1" id="KW-0472">Membrane</keyword>
<evidence type="ECO:0000256" key="1">
    <source>
        <dbReference type="SAM" id="Phobius"/>
    </source>
</evidence>
<name>A0A2R6AB74_9ARCH</name>
<dbReference type="AlphaFoldDB" id="A0A2R6AB74"/>
<evidence type="ECO:0000313" key="3">
    <source>
        <dbReference type="Proteomes" id="UP000240880"/>
    </source>
</evidence>
<feature type="transmembrane region" description="Helical" evidence="1">
    <location>
        <begin position="180"/>
        <end position="200"/>
    </location>
</feature>
<keyword evidence="1" id="KW-1133">Transmembrane helix</keyword>
<organism evidence="2 3">
    <name type="scientific">Candidatus Marsarchaeota G1 archaeon OSP_D</name>
    <dbReference type="NCBI Taxonomy" id="1978155"/>
    <lineage>
        <taxon>Archaea</taxon>
        <taxon>Candidatus Marsarchaeota</taxon>
        <taxon>Candidatus Marsarchaeota group 1</taxon>
    </lineage>
</organism>
<gene>
    <name evidence="2" type="ORF">B9Q01_04110</name>
</gene>
<reference evidence="2 3" key="1">
    <citation type="submission" date="2017-04" db="EMBL/GenBank/DDBJ databases">
        <title>Novel microbial lineages endemic to geothermal iron-oxide mats fill important gaps in the evolutionary history of Archaea.</title>
        <authorList>
            <person name="Jay Z.J."/>
            <person name="Beam J.P."/>
            <person name="Dlakic M."/>
            <person name="Rusch D.B."/>
            <person name="Kozubal M.A."/>
            <person name="Inskeep W.P."/>
        </authorList>
    </citation>
    <scope>NUCLEOTIDE SEQUENCE [LARGE SCALE GENOMIC DNA]</scope>
    <source>
        <strain evidence="2">OSP_D</strain>
    </source>
</reference>
<proteinExistence type="predicted"/>
<feature type="transmembrane region" description="Helical" evidence="1">
    <location>
        <begin position="128"/>
        <end position="147"/>
    </location>
</feature>
<feature type="transmembrane region" description="Helical" evidence="1">
    <location>
        <begin position="212"/>
        <end position="240"/>
    </location>
</feature>
<evidence type="ECO:0008006" key="4">
    <source>
        <dbReference type="Google" id="ProtNLM"/>
    </source>
</evidence>
<feature type="transmembrane region" description="Helical" evidence="1">
    <location>
        <begin position="46"/>
        <end position="69"/>
    </location>
</feature>
<keyword evidence="1" id="KW-0812">Transmembrane</keyword>